<keyword evidence="2" id="KW-1185">Reference proteome</keyword>
<evidence type="ECO:0000313" key="1">
    <source>
        <dbReference type="EMBL" id="QRZ12345.1"/>
    </source>
</evidence>
<evidence type="ECO:0000313" key="2">
    <source>
        <dbReference type="Proteomes" id="UP000663629"/>
    </source>
</evidence>
<dbReference type="EMBL" id="CP070368">
    <property type="protein sequence ID" value="QRZ12345.1"/>
    <property type="molecule type" value="Genomic_DNA"/>
</dbReference>
<reference evidence="1 2" key="1">
    <citation type="submission" date="2021-02" db="EMBL/GenBank/DDBJ databases">
        <title>Paracoccus methylovroum sp.nov., a new methanol and methylamine utilizing methylotrophic denitrifer.</title>
        <authorList>
            <person name="Timsy T."/>
            <person name="Behrendt U."/>
            <person name="Ulrich A."/>
            <person name="Spanner T."/>
            <person name="Foesel B.U."/>
            <person name="Horn M.A."/>
            <person name="Kolb S."/>
        </authorList>
    </citation>
    <scope>NUCLEOTIDE SEQUENCE [LARGE SCALE GENOMIC DNA]</scope>
    <source>
        <strain evidence="1 2">H4-D09</strain>
    </source>
</reference>
<sequence length="62" mass="6905">MVVDDKRTDALRAFLMDLLLSSPLLRPGREHETARAYQDKAAVSHPEVASILHEAADRLLHG</sequence>
<accession>A0ABX7JDR2</accession>
<dbReference type="RefSeq" id="WP_205293376.1">
    <property type="nucleotide sequence ID" value="NZ_CP070368.1"/>
</dbReference>
<name>A0ABX7JDR2_9RHOB</name>
<gene>
    <name evidence="1" type="ORF">JWJ88_06865</name>
</gene>
<dbReference type="Proteomes" id="UP000663629">
    <property type="component" value="Chromosome 1"/>
</dbReference>
<proteinExistence type="predicted"/>
<organism evidence="1 2">
    <name type="scientific">Paracoccus methylovorus</name>
    <dbReference type="NCBI Taxonomy" id="2812658"/>
    <lineage>
        <taxon>Bacteria</taxon>
        <taxon>Pseudomonadati</taxon>
        <taxon>Pseudomonadota</taxon>
        <taxon>Alphaproteobacteria</taxon>
        <taxon>Rhodobacterales</taxon>
        <taxon>Paracoccaceae</taxon>
        <taxon>Paracoccus</taxon>
    </lineage>
</organism>
<protein>
    <submittedName>
        <fullName evidence="1">Uncharacterized protein</fullName>
    </submittedName>
</protein>